<dbReference type="STRING" id="1348612.A0A397JA96"/>
<name>A0A397JA96_9GLOM</name>
<evidence type="ECO:0000313" key="3">
    <source>
        <dbReference type="EMBL" id="RHZ85269.1"/>
    </source>
</evidence>
<feature type="domain" description="Protein kinase" evidence="2">
    <location>
        <begin position="37"/>
        <end position="293"/>
    </location>
</feature>
<dbReference type="SUPFAM" id="SSF56112">
    <property type="entry name" value="Protein kinase-like (PK-like)"/>
    <property type="match status" value="1"/>
</dbReference>
<evidence type="ECO:0000256" key="1">
    <source>
        <dbReference type="ARBA" id="ARBA00038101"/>
    </source>
</evidence>
<dbReference type="Proteomes" id="UP000266861">
    <property type="component" value="Unassembled WGS sequence"/>
</dbReference>
<accession>A0A397JA96</accession>
<dbReference type="SMART" id="SM00671">
    <property type="entry name" value="SEL1"/>
    <property type="match status" value="6"/>
</dbReference>
<dbReference type="PANTHER" id="PTHR11102:SF160">
    <property type="entry name" value="ERAD-ASSOCIATED E3 UBIQUITIN-PROTEIN LIGASE COMPONENT HRD3"/>
    <property type="match status" value="1"/>
</dbReference>
<dbReference type="InterPro" id="IPR006597">
    <property type="entry name" value="Sel1-like"/>
</dbReference>
<dbReference type="Pfam" id="PF07714">
    <property type="entry name" value="PK_Tyr_Ser-Thr"/>
    <property type="match status" value="1"/>
</dbReference>
<dbReference type="InterPro" id="IPR000719">
    <property type="entry name" value="Prot_kinase_dom"/>
</dbReference>
<dbReference type="InterPro" id="IPR001245">
    <property type="entry name" value="Ser-Thr/Tyr_kinase_cat_dom"/>
</dbReference>
<dbReference type="GO" id="GO:0005524">
    <property type="term" value="F:ATP binding"/>
    <property type="evidence" value="ECO:0007669"/>
    <property type="project" value="InterPro"/>
</dbReference>
<protein>
    <recommendedName>
        <fullName evidence="2">Protein kinase domain-containing protein</fullName>
    </recommendedName>
</protein>
<dbReference type="SUPFAM" id="SSF81901">
    <property type="entry name" value="HCP-like"/>
    <property type="match status" value="1"/>
</dbReference>
<dbReference type="Gene3D" id="1.25.40.10">
    <property type="entry name" value="Tetratricopeptide repeat domain"/>
    <property type="match status" value="1"/>
</dbReference>
<organism evidence="3 4">
    <name type="scientific">Diversispora epigaea</name>
    <dbReference type="NCBI Taxonomy" id="1348612"/>
    <lineage>
        <taxon>Eukaryota</taxon>
        <taxon>Fungi</taxon>
        <taxon>Fungi incertae sedis</taxon>
        <taxon>Mucoromycota</taxon>
        <taxon>Glomeromycotina</taxon>
        <taxon>Glomeromycetes</taxon>
        <taxon>Diversisporales</taxon>
        <taxon>Diversisporaceae</taxon>
        <taxon>Diversispora</taxon>
    </lineage>
</organism>
<comment type="similarity">
    <text evidence="1">Belongs to the sel-1 family.</text>
</comment>
<evidence type="ECO:0000313" key="4">
    <source>
        <dbReference type="Proteomes" id="UP000266861"/>
    </source>
</evidence>
<dbReference type="PROSITE" id="PS50011">
    <property type="entry name" value="PROTEIN_KINASE_DOM"/>
    <property type="match status" value="1"/>
</dbReference>
<dbReference type="AlphaFoldDB" id="A0A397JA96"/>
<dbReference type="OrthoDB" id="2425131at2759"/>
<dbReference type="Gene3D" id="1.10.510.10">
    <property type="entry name" value="Transferase(Phosphotransferase) domain 1"/>
    <property type="match status" value="1"/>
</dbReference>
<dbReference type="InterPro" id="IPR011990">
    <property type="entry name" value="TPR-like_helical_dom_sf"/>
</dbReference>
<dbReference type="PRINTS" id="PR00109">
    <property type="entry name" value="TYRKINASE"/>
</dbReference>
<dbReference type="Pfam" id="PF08238">
    <property type="entry name" value="Sel1"/>
    <property type="match status" value="7"/>
</dbReference>
<dbReference type="GO" id="GO:0004672">
    <property type="term" value="F:protein kinase activity"/>
    <property type="evidence" value="ECO:0007669"/>
    <property type="project" value="InterPro"/>
</dbReference>
<keyword evidence="4" id="KW-1185">Reference proteome</keyword>
<dbReference type="InterPro" id="IPR050767">
    <property type="entry name" value="Sel1_AlgK"/>
</dbReference>
<comment type="caution">
    <text evidence="3">The sequence shown here is derived from an EMBL/GenBank/DDBJ whole genome shotgun (WGS) entry which is preliminary data.</text>
</comment>
<dbReference type="InterPro" id="IPR011009">
    <property type="entry name" value="Kinase-like_dom_sf"/>
</dbReference>
<proteinExistence type="inferred from homology"/>
<gene>
    <name evidence="3" type="ORF">Glove_67g72</name>
</gene>
<reference evidence="3 4" key="1">
    <citation type="submission" date="2018-08" db="EMBL/GenBank/DDBJ databases">
        <title>Genome and evolution of the arbuscular mycorrhizal fungus Diversispora epigaea (formerly Glomus versiforme) and its bacterial endosymbionts.</title>
        <authorList>
            <person name="Sun X."/>
            <person name="Fei Z."/>
            <person name="Harrison M."/>
        </authorList>
    </citation>
    <scope>NUCLEOTIDE SEQUENCE [LARGE SCALE GENOMIC DNA]</scope>
    <source>
        <strain evidence="3 4">IT104</strain>
    </source>
</reference>
<evidence type="ECO:0000259" key="2">
    <source>
        <dbReference type="PROSITE" id="PS50011"/>
    </source>
</evidence>
<dbReference type="EMBL" id="PQFF01000064">
    <property type="protein sequence ID" value="RHZ85269.1"/>
    <property type="molecule type" value="Genomic_DNA"/>
</dbReference>
<dbReference type="PANTHER" id="PTHR11102">
    <property type="entry name" value="SEL-1-LIKE PROTEIN"/>
    <property type="match status" value="1"/>
</dbReference>
<sequence length="681" mass="78114">MSQKKTKEKEREAWMDNLIIEDTLQKENIPFYQYSEFEKIKSIGGNVFKATLRTIQKTVALKYISLNDKFSLENLRNEIKRYRKLEIHDNILKFYGITKQENTDNYLIILEYSNNGSLRQYLKTNFQKLDWNAKLNFAKRIANVLIFLHSNDIIYGKLNSENILIHNGIIKFKVFGLTKIMPESLRFLNNTLGPIQYIDPQYLEIFSTIGKNKSSDIFSLGIILWEISSGNPPFEMESLSNVDLLNNIVNGKREMIIPGTPPKYKEIYTDCWKHDGNSRPDIFQIVKSLSEIIISDSNFENEIPQSQPYNVTDTIISVKLEKLNIQNKKLEVHSDPPFVDKSAEVEVFIKDLFEFFIDLIKNQNSDSRPIMMKNYIKEHKKNPVEVLYEMISNPSQSWFTSMIGFFYENNIGTVTNNQMAYKFFSIAANEIIDASSSNSPSLMKLYNINKEIGTVLVANMHLKGLVVEKEMKKAFQINSKLANEGSYIALIEVAHYYENGFGIEKNEEKAFELSLKSAEKGLSIAQRQVGRFYGNGIGTPKDEAKEFQWYLKSALSGNIGAMFDVGGYYCIGIGGDKDYQKAIKWFLKAAEKGEPKAQFGLGVLYEKGYGINDDQVKAFEWYTKAAECDIIEGQYAVGRCFYEGRGTKKDIINAICWLNKAKENGNVDAKELLEEIIKKIK</sequence>